<protein>
    <submittedName>
        <fullName evidence="1">Uncharacterized protein</fullName>
    </submittedName>
</protein>
<reference evidence="1" key="1">
    <citation type="submission" date="2020-02" db="EMBL/GenBank/DDBJ databases">
        <authorList>
            <person name="Scholz U."/>
            <person name="Mascher M."/>
            <person name="Fiebig A."/>
        </authorList>
    </citation>
    <scope>NUCLEOTIDE SEQUENCE</scope>
</reference>
<evidence type="ECO:0000313" key="1">
    <source>
        <dbReference type="EMBL" id="CAA7404209.1"/>
    </source>
</evidence>
<dbReference type="PANTHER" id="PTHR31676:SF0">
    <property type="entry name" value="OS03G0210500 PROTEIN"/>
    <property type="match status" value="1"/>
</dbReference>
<proteinExistence type="predicted"/>
<dbReference type="InterPro" id="IPR007493">
    <property type="entry name" value="DUF538"/>
</dbReference>
<dbReference type="Gene3D" id="2.30.240.10">
    <property type="entry name" value="At5g01610-like"/>
    <property type="match status" value="1"/>
</dbReference>
<gene>
    <name evidence="1" type="ORF">SI8410_10014887</name>
</gene>
<dbReference type="Pfam" id="PF04398">
    <property type="entry name" value="DUF538"/>
    <property type="match status" value="1"/>
</dbReference>
<dbReference type="EMBL" id="LR746273">
    <property type="protein sequence ID" value="CAA7404209.1"/>
    <property type="molecule type" value="Genomic_DNA"/>
</dbReference>
<dbReference type="AlphaFoldDB" id="A0A7I8L2D0"/>
<dbReference type="PANTHER" id="PTHR31676">
    <property type="entry name" value="T31J12.3 PROTEIN-RELATED"/>
    <property type="match status" value="1"/>
</dbReference>
<sequence>MEKALTKVGSFWIAKKAKEEISSIGDDLSRFSGTVEEKAKWVFDKLKGKPRKSLPELLREHGLPAGLFPRNVTCYEFDASRGKLVVHMPAAACEVSFKDGSVIRYAGRVKGTLTRGKLSGVEGMKTKVLVWVKVTQVHVEGFRSDKVCFTAGVKKLRPKDAYDTPREAVNVDEF</sequence>
<organism evidence="1 2">
    <name type="scientific">Spirodela intermedia</name>
    <name type="common">Intermediate duckweed</name>
    <dbReference type="NCBI Taxonomy" id="51605"/>
    <lineage>
        <taxon>Eukaryota</taxon>
        <taxon>Viridiplantae</taxon>
        <taxon>Streptophyta</taxon>
        <taxon>Embryophyta</taxon>
        <taxon>Tracheophyta</taxon>
        <taxon>Spermatophyta</taxon>
        <taxon>Magnoliopsida</taxon>
        <taxon>Liliopsida</taxon>
        <taxon>Araceae</taxon>
        <taxon>Lemnoideae</taxon>
        <taxon>Spirodela</taxon>
    </lineage>
</organism>
<dbReference type="SUPFAM" id="SSF141562">
    <property type="entry name" value="At5g01610-like"/>
    <property type="match status" value="1"/>
</dbReference>
<keyword evidence="2" id="KW-1185">Reference proteome</keyword>
<evidence type="ECO:0000313" key="2">
    <source>
        <dbReference type="Proteomes" id="UP000663760"/>
    </source>
</evidence>
<name>A0A7I8L2D0_SPIIN</name>
<dbReference type="InterPro" id="IPR036758">
    <property type="entry name" value="At5g01610-like"/>
</dbReference>
<dbReference type="OrthoDB" id="1901318at2759"/>
<accession>A0A7I8L2D0</accession>
<dbReference type="Proteomes" id="UP000663760">
    <property type="component" value="Chromosome 10"/>
</dbReference>